<dbReference type="AlphaFoldDB" id="T0RD65"/>
<dbReference type="InterPro" id="IPR038528">
    <property type="entry name" value="TEL2_C_sf"/>
</dbReference>
<proteinExistence type="inferred from homology"/>
<dbReference type="InParanoid" id="T0RD65"/>
<dbReference type="PANTHER" id="PTHR15830:SF10">
    <property type="entry name" value="TELOMERE LENGTH REGULATION PROTEIN TEL2 HOMOLOG"/>
    <property type="match status" value="1"/>
</dbReference>
<feature type="region of interest" description="Disordered" evidence="2">
    <location>
        <begin position="411"/>
        <end position="484"/>
    </location>
</feature>
<dbReference type="PANTHER" id="PTHR15830">
    <property type="entry name" value="TELOMERE LENGTH REGULATION PROTEIN TEL2 FAMILY MEMBER"/>
    <property type="match status" value="1"/>
</dbReference>
<evidence type="ECO:0000256" key="1">
    <source>
        <dbReference type="ARBA" id="ARBA00006133"/>
    </source>
</evidence>
<gene>
    <name evidence="4" type="ORF">SDRG_14704</name>
</gene>
<sequence length="754" mass="82510">MSTRTLEGWADGLRAAEAAYDIDEAVRLLVEDNDLLADNYKAMATHVLEAVVPAWVTTTVADAAALAIVPAVDSLLSVATAETWRHVQSLFLALYDIVSRRQLQAQSHDMALRLLQRFLDDDGLYRLQSEMMMMTPKATSVADESLVAKLCALPAIVCNLDWPQTQRGFLPSTFFPRLVLAFVRHRGAVSSGHLGALLVPKLVRLGHAKCVASVWLANCTSPSEHYIWLNMLPPSAYEGLFSETVKFATNDTSMPVDWATLLPTSIVEQSVFQHVLSHKLLLHAKTALPFAAIDAAVRVLSGPTTPAIHYDDAAQSPLVQVLDKLIQAWAFGCATDADVDGSAAMFIELGLDHLSTRYVDARAVVETRRWIGPLSMGIRERMGHSLQGTRQWGMVVAIALSKVLTPETPLTFEDEDLPRHGTAPATTTPLEPLVASALKKPSRVDPDAIVDSDDDDAAESTEGDVNDAASDISLEPYELSDDEDEAVDATPPMVYLLDVLEGLQQDGDRDRAELALRSLPALIHRRPYDLHDLAVTLCRAVTRLDDTFQTPHFDALRKASLRGLVLEAPAQALPTLAAQVFDSEKLFQVKLDILSTLALAAPNVRVDKANTLSLFFYPLLLPLQTQLANAASSMHSLDHVLMAHVFQTLAAVLETSGQHGPRTIAMATAFLELIWSQRTHELPSVRRQVLFGLSRVLLVLPGFAWSEQVARLGLQTSLVPYLDQLRQWDPDHGCRSAAGLLLTTVDTGAFLQEQ</sequence>
<dbReference type="Proteomes" id="UP000030762">
    <property type="component" value="Unassembled WGS sequence"/>
</dbReference>
<evidence type="ECO:0000313" key="4">
    <source>
        <dbReference type="EMBL" id="EQC27502.1"/>
    </source>
</evidence>
<dbReference type="RefSeq" id="XP_008619076.1">
    <property type="nucleotide sequence ID" value="XM_008620854.1"/>
</dbReference>
<reference evidence="4 5" key="1">
    <citation type="submission" date="2012-04" db="EMBL/GenBank/DDBJ databases">
        <title>The Genome Sequence of Saprolegnia declina VS20.</title>
        <authorList>
            <consortium name="The Broad Institute Genome Sequencing Platform"/>
            <person name="Russ C."/>
            <person name="Nusbaum C."/>
            <person name="Tyler B."/>
            <person name="van West P."/>
            <person name="Dieguez-Uribeondo J."/>
            <person name="de Bruijn I."/>
            <person name="Tripathy S."/>
            <person name="Jiang R."/>
            <person name="Young S.K."/>
            <person name="Zeng Q."/>
            <person name="Gargeya S."/>
            <person name="Fitzgerald M."/>
            <person name="Haas B."/>
            <person name="Abouelleil A."/>
            <person name="Alvarado L."/>
            <person name="Arachchi H.M."/>
            <person name="Berlin A."/>
            <person name="Chapman S.B."/>
            <person name="Goldberg J."/>
            <person name="Griggs A."/>
            <person name="Gujja S."/>
            <person name="Hansen M."/>
            <person name="Howarth C."/>
            <person name="Imamovic A."/>
            <person name="Larimer J."/>
            <person name="McCowen C."/>
            <person name="Montmayeur A."/>
            <person name="Murphy C."/>
            <person name="Neiman D."/>
            <person name="Pearson M."/>
            <person name="Priest M."/>
            <person name="Roberts A."/>
            <person name="Saif S."/>
            <person name="Shea T."/>
            <person name="Sisk P."/>
            <person name="Sykes S."/>
            <person name="Wortman J."/>
            <person name="Nusbaum C."/>
            <person name="Birren B."/>
        </authorList>
    </citation>
    <scope>NUCLEOTIDE SEQUENCE [LARGE SCALE GENOMIC DNA]</scope>
    <source>
        <strain evidence="4 5">VS20</strain>
    </source>
</reference>
<dbReference type="STRING" id="1156394.T0RD65"/>
<evidence type="ECO:0000259" key="3">
    <source>
        <dbReference type="Pfam" id="PF10193"/>
    </source>
</evidence>
<dbReference type="InterPro" id="IPR051970">
    <property type="entry name" value="TEL2_Regulation"/>
</dbReference>
<comment type="similarity">
    <text evidence="1">Belongs to the TEL2 family.</text>
</comment>
<dbReference type="eggNOG" id="KOG4346">
    <property type="taxonomic scope" value="Eukaryota"/>
</dbReference>
<keyword evidence="5" id="KW-1185">Reference proteome</keyword>
<dbReference type="GeneID" id="19955431"/>
<organism evidence="4 5">
    <name type="scientific">Saprolegnia diclina (strain VS20)</name>
    <dbReference type="NCBI Taxonomy" id="1156394"/>
    <lineage>
        <taxon>Eukaryota</taxon>
        <taxon>Sar</taxon>
        <taxon>Stramenopiles</taxon>
        <taxon>Oomycota</taxon>
        <taxon>Saprolegniomycetes</taxon>
        <taxon>Saprolegniales</taxon>
        <taxon>Saprolegniaceae</taxon>
        <taxon>Saprolegnia</taxon>
    </lineage>
</organism>
<name>T0RD65_SAPDV</name>
<dbReference type="EMBL" id="JH767207">
    <property type="protein sequence ID" value="EQC27502.1"/>
    <property type="molecule type" value="Genomic_DNA"/>
</dbReference>
<dbReference type="InterPro" id="IPR019337">
    <property type="entry name" value="Telomere_length_regulation_dom"/>
</dbReference>
<dbReference type="GO" id="GO:0051083">
    <property type="term" value="P:'de novo' cotranslational protein folding"/>
    <property type="evidence" value="ECO:0007669"/>
    <property type="project" value="TreeGrafter"/>
</dbReference>
<dbReference type="GO" id="GO:0005829">
    <property type="term" value="C:cytosol"/>
    <property type="evidence" value="ECO:0007669"/>
    <property type="project" value="TreeGrafter"/>
</dbReference>
<dbReference type="Pfam" id="PF10193">
    <property type="entry name" value="Telomere_reg-2"/>
    <property type="match status" value="1"/>
</dbReference>
<dbReference type="GO" id="GO:0051879">
    <property type="term" value="F:Hsp90 protein binding"/>
    <property type="evidence" value="ECO:0007669"/>
    <property type="project" value="TreeGrafter"/>
</dbReference>
<dbReference type="VEuPathDB" id="FungiDB:SDRG_14704"/>
<feature type="domain" description="Telomere length regulation protein conserved" evidence="3">
    <location>
        <begin position="494"/>
        <end position="601"/>
    </location>
</feature>
<evidence type="ECO:0000256" key="2">
    <source>
        <dbReference type="SAM" id="MobiDB-lite"/>
    </source>
</evidence>
<evidence type="ECO:0000313" key="5">
    <source>
        <dbReference type="Proteomes" id="UP000030762"/>
    </source>
</evidence>
<protein>
    <recommendedName>
        <fullName evidence="3">Telomere length regulation protein conserved domain-containing protein</fullName>
    </recommendedName>
</protein>
<dbReference type="OMA" id="SMAMACG"/>
<dbReference type="OrthoDB" id="10258062at2759"/>
<dbReference type="Gene3D" id="1.25.40.720">
    <property type="entry name" value="Telomere length regulation protein 2, C-terminal domain"/>
    <property type="match status" value="1"/>
</dbReference>
<accession>T0RD65</accession>
<feature type="compositionally biased region" description="Acidic residues" evidence="2">
    <location>
        <begin position="448"/>
        <end position="465"/>
    </location>
</feature>
<dbReference type="GO" id="GO:0042162">
    <property type="term" value="F:telomeric DNA binding"/>
    <property type="evidence" value="ECO:0007669"/>
    <property type="project" value="TreeGrafter"/>
</dbReference>